<name>A0AAN2C9Z5_UNVUL</name>
<feature type="domain" description="LD-carboxypeptidase N-terminal" evidence="7">
    <location>
        <begin position="41"/>
        <end position="158"/>
    </location>
</feature>
<gene>
    <name evidence="9" type="ORF">WPS_17390</name>
</gene>
<dbReference type="Gene3D" id="3.50.30.60">
    <property type="entry name" value="LD-carboxypeptidase A C-terminal domain-like"/>
    <property type="match status" value="1"/>
</dbReference>
<keyword evidence="3" id="KW-0645">Protease</keyword>
<dbReference type="PIRSF" id="PIRSF028757">
    <property type="entry name" value="LD-carboxypeptidase"/>
    <property type="match status" value="1"/>
</dbReference>
<proteinExistence type="inferred from homology"/>
<dbReference type="RefSeq" id="WP_317997419.1">
    <property type="nucleotide sequence ID" value="NZ_AP025523.1"/>
</dbReference>
<dbReference type="SUPFAM" id="SSF52317">
    <property type="entry name" value="Class I glutamine amidotransferase-like"/>
    <property type="match status" value="1"/>
</dbReference>
<sequence>MNRADFIGAACAAAASAGIPAPRAGAPAVLKAPRLRPGDAVGLVAPSGPMESARDLQHGLDQIALLGLRPVIGKHAMDKLAYLAGSDAARADDINTFARDPTIRGIFALRGGYGAMRILDLIDYAAFAADPKVVFGFSDVTALLNAVTARTGLVTFHGPVAAYSTYTPAVVREILAAVMSATPIGTLHNETAATVVPGIAHGRLVGGNLTLVSALAATPYAIPYAGNILFLEDVHEEPYRIDQMLTTLMLAGLLQSAAGIAVGAISEPNVKPEHEPSPELAQTLRDRLTLARRPAARGLQFGHILDQWIVPIGLAATLDATACTLSIGEAAVT</sequence>
<feature type="active site" description="Charge relay system" evidence="6">
    <location>
        <position position="303"/>
    </location>
</feature>
<evidence type="ECO:0000256" key="6">
    <source>
        <dbReference type="PIRSR" id="PIRSR028757-1"/>
    </source>
</evidence>
<dbReference type="KEGG" id="vab:WPS_17390"/>
<feature type="active site" description="Nucleophile" evidence="6">
    <location>
        <position position="138"/>
    </location>
</feature>
<evidence type="ECO:0000256" key="3">
    <source>
        <dbReference type="ARBA" id="ARBA00022670"/>
    </source>
</evidence>
<dbReference type="GO" id="GO:0008236">
    <property type="term" value="F:serine-type peptidase activity"/>
    <property type="evidence" value="ECO:0007669"/>
    <property type="project" value="UniProtKB-KW"/>
</dbReference>
<feature type="domain" description="LD-carboxypeptidase C-terminal" evidence="8">
    <location>
        <begin position="202"/>
        <end position="318"/>
    </location>
</feature>
<evidence type="ECO:0000313" key="9">
    <source>
        <dbReference type="EMBL" id="BDE06463.1"/>
    </source>
</evidence>
<dbReference type="InterPro" id="IPR040921">
    <property type="entry name" value="Peptidase_S66C"/>
</dbReference>
<dbReference type="InterPro" id="IPR003507">
    <property type="entry name" value="S66_fam"/>
</dbReference>
<evidence type="ECO:0000313" key="10">
    <source>
        <dbReference type="Proteomes" id="UP001317532"/>
    </source>
</evidence>
<evidence type="ECO:0000256" key="2">
    <source>
        <dbReference type="ARBA" id="ARBA00022645"/>
    </source>
</evidence>
<organism evidence="9 10">
    <name type="scientific">Vulcanimicrobium alpinum</name>
    <dbReference type="NCBI Taxonomy" id="3016050"/>
    <lineage>
        <taxon>Bacteria</taxon>
        <taxon>Bacillati</taxon>
        <taxon>Vulcanimicrobiota</taxon>
        <taxon>Vulcanimicrobiia</taxon>
        <taxon>Vulcanimicrobiales</taxon>
        <taxon>Vulcanimicrobiaceae</taxon>
        <taxon>Vulcanimicrobium</taxon>
    </lineage>
</organism>
<keyword evidence="5" id="KW-0720">Serine protease</keyword>
<keyword evidence="4" id="KW-0378">Hydrolase</keyword>
<evidence type="ECO:0000256" key="4">
    <source>
        <dbReference type="ARBA" id="ARBA00022801"/>
    </source>
</evidence>
<dbReference type="InterPro" id="IPR027461">
    <property type="entry name" value="Carboxypeptidase_A_C_sf"/>
</dbReference>
<evidence type="ECO:0000259" key="8">
    <source>
        <dbReference type="Pfam" id="PF17676"/>
    </source>
</evidence>
<dbReference type="PANTHER" id="PTHR30237:SF2">
    <property type="entry name" value="MUREIN TETRAPEPTIDE CARBOXYPEPTIDASE"/>
    <property type="match status" value="1"/>
</dbReference>
<dbReference type="Gene3D" id="3.40.50.10740">
    <property type="entry name" value="Class I glutamine amidotransferase-like"/>
    <property type="match status" value="1"/>
</dbReference>
<feature type="active site" description="Charge relay system" evidence="6">
    <location>
        <position position="232"/>
    </location>
</feature>
<dbReference type="PANTHER" id="PTHR30237">
    <property type="entry name" value="MURAMOYLTETRAPEPTIDE CARBOXYPEPTIDASE"/>
    <property type="match status" value="1"/>
</dbReference>
<protein>
    <submittedName>
        <fullName evidence="9">Peptidase U61</fullName>
    </submittedName>
</protein>
<evidence type="ECO:0000256" key="1">
    <source>
        <dbReference type="ARBA" id="ARBA00010233"/>
    </source>
</evidence>
<dbReference type="AlphaFoldDB" id="A0AAN2C9Z5"/>
<dbReference type="InterPro" id="IPR040449">
    <property type="entry name" value="Peptidase_S66_N"/>
</dbReference>
<reference evidence="9 10" key="1">
    <citation type="journal article" date="2022" name="ISME Commun">
        <title>Vulcanimicrobium alpinus gen. nov. sp. nov., the first cultivated representative of the candidate phylum 'Eremiobacterota', is a metabolically versatile aerobic anoxygenic phototroph.</title>
        <authorList>
            <person name="Yabe S."/>
            <person name="Muto K."/>
            <person name="Abe K."/>
            <person name="Yokota A."/>
            <person name="Staudigel H."/>
            <person name="Tebo B.M."/>
        </authorList>
    </citation>
    <scope>NUCLEOTIDE SEQUENCE [LARGE SCALE GENOMIC DNA]</scope>
    <source>
        <strain evidence="9 10">WC8-2</strain>
    </source>
</reference>
<keyword evidence="10" id="KW-1185">Reference proteome</keyword>
<dbReference type="InterPro" id="IPR029062">
    <property type="entry name" value="Class_I_gatase-like"/>
</dbReference>
<dbReference type="GO" id="GO:0004180">
    <property type="term" value="F:carboxypeptidase activity"/>
    <property type="evidence" value="ECO:0007669"/>
    <property type="project" value="UniProtKB-KW"/>
</dbReference>
<dbReference type="GO" id="GO:0006508">
    <property type="term" value="P:proteolysis"/>
    <property type="evidence" value="ECO:0007669"/>
    <property type="project" value="UniProtKB-KW"/>
</dbReference>
<dbReference type="EMBL" id="AP025523">
    <property type="protein sequence ID" value="BDE06463.1"/>
    <property type="molecule type" value="Genomic_DNA"/>
</dbReference>
<dbReference type="Proteomes" id="UP001317532">
    <property type="component" value="Chromosome"/>
</dbReference>
<dbReference type="Pfam" id="PF17676">
    <property type="entry name" value="Peptidase_S66C"/>
    <property type="match status" value="1"/>
</dbReference>
<dbReference type="SUPFAM" id="SSF141986">
    <property type="entry name" value="LD-carboxypeptidase A C-terminal domain-like"/>
    <property type="match status" value="1"/>
</dbReference>
<dbReference type="Pfam" id="PF02016">
    <property type="entry name" value="Peptidase_S66"/>
    <property type="match status" value="1"/>
</dbReference>
<evidence type="ECO:0000256" key="5">
    <source>
        <dbReference type="ARBA" id="ARBA00022825"/>
    </source>
</evidence>
<keyword evidence="2" id="KW-0121">Carboxypeptidase</keyword>
<comment type="similarity">
    <text evidence="1">Belongs to the peptidase S66 family.</text>
</comment>
<accession>A0AAN2C9Z5</accession>
<evidence type="ECO:0000259" key="7">
    <source>
        <dbReference type="Pfam" id="PF02016"/>
    </source>
</evidence>
<dbReference type="CDD" id="cd07025">
    <property type="entry name" value="Peptidase_S66"/>
    <property type="match status" value="1"/>
</dbReference>
<dbReference type="InterPro" id="IPR027478">
    <property type="entry name" value="LdcA_N"/>
</dbReference>